<dbReference type="EMBL" id="JACCFO010000001">
    <property type="protein sequence ID" value="NYI97038.1"/>
    <property type="molecule type" value="Genomic_DNA"/>
</dbReference>
<dbReference type="GO" id="GO:0005506">
    <property type="term" value="F:iron ion binding"/>
    <property type="evidence" value="ECO:0007669"/>
    <property type="project" value="InterPro"/>
</dbReference>
<dbReference type="GO" id="GO:0016705">
    <property type="term" value="F:oxidoreductase activity, acting on paired donors, with incorporation or reduction of molecular oxygen"/>
    <property type="evidence" value="ECO:0007669"/>
    <property type="project" value="InterPro"/>
</dbReference>
<dbReference type="InterPro" id="IPR002397">
    <property type="entry name" value="Cyt_P450_B"/>
</dbReference>
<dbReference type="PANTHER" id="PTHR46696:SF1">
    <property type="entry name" value="CYTOCHROME P450 YJIB-RELATED"/>
    <property type="match status" value="1"/>
</dbReference>
<dbReference type="SUPFAM" id="SSF48264">
    <property type="entry name" value="Cytochrome P450"/>
    <property type="match status" value="1"/>
</dbReference>
<dbReference type="Gene3D" id="1.10.630.10">
    <property type="entry name" value="Cytochrome P450"/>
    <property type="match status" value="1"/>
</dbReference>
<dbReference type="Proteomes" id="UP000575985">
    <property type="component" value="Unassembled WGS sequence"/>
</dbReference>
<dbReference type="GO" id="GO:0020037">
    <property type="term" value="F:heme binding"/>
    <property type="evidence" value="ECO:0007669"/>
    <property type="project" value="InterPro"/>
</dbReference>
<organism evidence="2 3">
    <name type="scientific">Streptomonospora nanhaiensis</name>
    <dbReference type="NCBI Taxonomy" id="1323731"/>
    <lineage>
        <taxon>Bacteria</taxon>
        <taxon>Bacillati</taxon>
        <taxon>Actinomycetota</taxon>
        <taxon>Actinomycetes</taxon>
        <taxon>Streptosporangiales</taxon>
        <taxon>Nocardiopsidaceae</taxon>
        <taxon>Streptomonospora</taxon>
    </lineage>
</organism>
<evidence type="ECO:0000256" key="1">
    <source>
        <dbReference type="ARBA" id="ARBA00010617"/>
    </source>
</evidence>
<accession>A0A853BNK1</accession>
<name>A0A853BNK1_9ACTN</name>
<dbReference type="PRINTS" id="PR00359">
    <property type="entry name" value="BP450"/>
</dbReference>
<protein>
    <submittedName>
        <fullName evidence="2">Cytochrome P450</fullName>
    </submittedName>
</protein>
<keyword evidence="3" id="KW-1185">Reference proteome</keyword>
<reference evidence="2 3" key="1">
    <citation type="submission" date="2020-07" db="EMBL/GenBank/DDBJ databases">
        <title>Sequencing the genomes of 1000 actinobacteria strains.</title>
        <authorList>
            <person name="Klenk H.-P."/>
        </authorList>
    </citation>
    <scope>NUCLEOTIDE SEQUENCE [LARGE SCALE GENOMIC DNA]</scope>
    <source>
        <strain evidence="2 3">DSM 45927</strain>
    </source>
</reference>
<dbReference type="PANTHER" id="PTHR46696">
    <property type="entry name" value="P450, PUTATIVE (EUROFUNG)-RELATED"/>
    <property type="match status" value="1"/>
</dbReference>
<evidence type="ECO:0000313" key="2">
    <source>
        <dbReference type="EMBL" id="NYI97038.1"/>
    </source>
</evidence>
<proteinExistence type="inferred from homology"/>
<dbReference type="Pfam" id="PF00067">
    <property type="entry name" value="p450"/>
    <property type="match status" value="1"/>
</dbReference>
<comment type="caution">
    <text evidence="2">The sequence shown here is derived from an EMBL/GenBank/DDBJ whole genome shotgun (WGS) entry which is preliminary data.</text>
</comment>
<comment type="similarity">
    <text evidence="1">Belongs to the cytochrome P450 family.</text>
</comment>
<gene>
    <name evidence="2" type="ORF">HNR12_003315</name>
</gene>
<dbReference type="AlphaFoldDB" id="A0A853BNK1"/>
<dbReference type="InterPro" id="IPR001128">
    <property type="entry name" value="Cyt_P450"/>
</dbReference>
<evidence type="ECO:0000313" key="3">
    <source>
        <dbReference type="Proteomes" id="UP000575985"/>
    </source>
</evidence>
<dbReference type="GO" id="GO:0004497">
    <property type="term" value="F:monooxygenase activity"/>
    <property type="evidence" value="ECO:0007669"/>
    <property type="project" value="InterPro"/>
</dbReference>
<sequence>MATAGPGTSLLMDVRLRLSPAAEEVDTRGEPSVWRAPLPDGSRVWVATGHDAVRSALTAPSFRKPVVRGGERWERYLHFTDPRTTGSIVRSMLNADGEDHRRLRALAAPALGPDRLREAAAHAARLAEHQLDLVSGHGRADLVHDFAHPFAVRVVTELYGYPPEFTRRVLRLPRWSPAPVFSAAGSPERERYGAEREAMSALLGDLVAAKRRAPGPDPISEIIARADSAGLDHGQVTSTLFILLVAAYEPVTDFLTTSLYCLWQRPELLSDPGAAVAGLSELLRYTSPLAVTMPRFAVEPTELGGVELAPGDAVVLHLALANRDPERFRDPNRLDLTRRVDHDLAFAHGPHYCLGTRLAVLLCRTALEAVLRRLPGLVPTQPLENLSWQPGSFGPLSHLHVTAGLKELPVAFEPQPPRRPAVEAAV</sequence>
<dbReference type="RefSeq" id="WP_179768301.1">
    <property type="nucleotide sequence ID" value="NZ_JACCFO010000001.1"/>
</dbReference>
<dbReference type="InterPro" id="IPR036396">
    <property type="entry name" value="Cyt_P450_sf"/>
</dbReference>